<dbReference type="Pfam" id="PF00290">
    <property type="entry name" value="Trp_syntA"/>
    <property type="match status" value="1"/>
</dbReference>
<dbReference type="PANTHER" id="PTHR43406">
    <property type="entry name" value="TRYPTOPHAN SYNTHASE, ALPHA CHAIN"/>
    <property type="match status" value="1"/>
</dbReference>
<evidence type="ECO:0000256" key="6">
    <source>
        <dbReference type="ARBA" id="ARBA00023239"/>
    </source>
</evidence>
<evidence type="ECO:0000256" key="9">
    <source>
        <dbReference type="RuleBase" id="RU003662"/>
    </source>
</evidence>
<comment type="similarity">
    <text evidence="8 9">Belongs to the TrpA family.</text>
</comment>
<keyword evidence="3 8" id="KW-0028">Amino-acid biosynthesis</keyword>
<keyword evidence="11" id="KW-1185">Reference proteome</keyword>
<comment type="catalytic activity">
    <reaction evidence="7 8">
        <text>(1S,2R)-1-C-(indol-3-yl)glycerol 3-phosphate + L-serine = D-glyceraldehyde 3-phosphate + L-tryptophan + H2O</text>
        <dbReference type="Rhea" id="RHEA:10532"/>
        <dbReference type="ChEBI" id="CHEBI:15377"/>
        <dbReference type="ChEBI" id="CHEBI:33384"/>
        <dbReference type="ChEBI" id="CHEBI:57912"/>
        <dbReference type="ChEBI" id="CHEBI:58866"/>
        <dbReference type="ChEBI" id="CHEBI:59776"/>
        <dbReference type="EC" id="4.2.1.20"/>
    </reaction>
</comment>
<dbReference type="SUPFAM" id="SSF51366">
    <property type="entry name" value="Ribulose-phoshate binding barrel"/>
    <property type="match status" value="1"/>
</dbReference>
<sequence>MSISAIFKKKQPFIAYITAGHISVDQTVESILSLERAGVDIIELGLPFSDPVADGPVIQKAMTRALTNQTTFDDVINIVERVREYSNIPLVLFSYYNPVLKQGENFYRRSKQAGVDAVLVVDLPLEEMSDHIKLCQQYDLQIIPLITNTMSMERVKESAALDSPFLYYVSRKGVTGVNNLQTNVVTTVQHVAMVKEIAQKPVVIGFGIGCKKTAADALESADGFVVGSYIVNLIDQELNPEQIETLVKEIDPR</sequence>
<feature type="active site" description="Proton acceptor" evidence="8">
    <location>
        <position position="54"/>
    </location>
</feature>
<name>A0ABX3A6B6_9GAMM</name>
<keyword evidence="6 8" id="KW-0456">Lyase</keyword>
<comment type="caution">
    <text evidence="10">The sequence shown here is derived from an EMBL/GenBank/DDBJ whole genome shotgun (WGS) entry which is preliminary data.</text>
</comment>
<dbReference type="NCBIfam" id="TIGR00262">
    <property type="entry name" value="trpA"/>
    <property type="match status" value="1"/>
</dbReference>
<protein>
    <recommendedName>
        <fullName evidence="8">Tryptophan synthase alpha chain</fullName>
        <ecNumber evidence="8">4.2.1.20</ecNumber>
    </recommendedName>
</protein>
<comment type="subunit">
    <text evidence="2 8">Tetramer of two alpha and two beta chains.</text>
</comment>
<evidence type="ECO:0000256" key="5">
    <source>
        <dbReference type="ARBA" id="ARBA00023141"/>
    </source>
</evidence>
<dbReference type="EC" id="4.2.1.20" evidence="8"/>
<dbReference type="PROSITE" id="PS00167">
    <property type="entry name" value="TRP_SYNTHASE_ALPHA"/>
    <property type="match status" value="1"/>
</dbReference>
<dbReference type="CDD" id="cd04724">
    <property type="entry name" value="Tryptophan_synthase_alpha"/>
    <property type="match status" value="1"/>
</dbReference>
<keyword evidence="5 8" id="KW-0057">Aromatic amino acid biosynthesis</keyword>
<evidence type="ECO:0000256" key="7">
    <source>
        <dbReference type="ARBA" id="ARBA00049047"/>
    </source>
</evidence>
<dbReference type="Proteomes" id="UP000094329">
    <property type="component" value="Unassembled WGS sequence"/>
</dbReference>
<keyword evidence="4 8" id="KW-0822">Tryptophan biosynthesis</keyword>
<feature type="active site" description="Proton acceptor" evidence="8">
    <location>
        <position position="43"/>
    </location>
</feature>
<proteinExistence type="inferred from homology"/>
<gene>
    <name evidence="8" type="primary">trpA</name>
    <name evidence="10" type="ORF">BGC07_08700</name>
</gene>
<dbReference type="InterPro" id="IPR013785">
    <property type="entry name" value="Aldolase_TIM"/>
</dbReference>
<dbReference type="EMBL" id="MDTU01000001">
    <property type="protein sequence ID" value="ODN42985.1"/>
    <property type="molecule type" value="Genomic_DNA"/>
</dbReference>
<dbReference type="InterPro" id="IPR011060">
    <property type="entry name" value="RibuloseP-bd_barrel"/>
</dbReference>
<evidence type="ECO:0000313" key="11">
    <source>
        <dbReference type="Proteomes" id="UP000094329"/>
    </source>
</evidence>
<evidence type="ECO:0000256" key="4">
    <source>
        <dbReference type="ARBA" id="ARBA00022822"/>
    </source>
</evidence>
<accession>A0ABX3A6B6</accession>
<evidence type="ECO:0000256" key="8">
    <source>
        <dbReference type="HAMAP-Rule" id="MF_00131"/>
    </source>
</evidence>
<evidence type="ECO:0000256" key="1">
    <source>
        <dbReference type="ARBA" id="ARBA00004733"/>
    </source>
</evidence>
<evidence type="ECO:0000313" key="10">
    <source>
        <dbReference type="EMBL" id="ODN42985.1"/>
    </source>
</evidence>
<evidence type="ECO:0000256" key="3">
    <source>
        <dbReference type="ARBA" id="ARBA00022605"/>
    </source>
</evidence>
<dbReference type="PANTHER" id="PTHR43406:SF1">
    <property type="entry name" value="TRYPTOPHAN SYNTHASE ALPHA CHAIN, CHLOROPLASTIC"/>
    <property type="match status" value="1"/>
</dbReference>
<dbReference type="HAMAP" id="MF_00131">
    <property type="entry name" value="Trp_synth_alpha"/>
    <property type="match status" value="1"/>
</dbReference>
<organism evidence="10 11">
    <name type="scientific">Piscirickettsia litoralis</name>
    <dbReference type="NCBI Taxonomy" id="1891921"/>
    <lineage>
        <taxon>Bacteria</taxon>
        <taxon>Pseudomonadati</taxon>
        <taxon>Pseudomonadota</taxon>
        <taxon>Gammaproteobacteria</taxon>
        <taxon>Thiotrichales</taxon>
        <taxon>Piscirickettsiaceae</taxon>
        <taxon>Piscirickettsia</taxon>
    </lineage>
</organism>
<reference evidence="10 11" key="1">
    <citation type="submission" date="2016-08" db="EMBL/GenBank/DDBJ databases">
        <title>Draft genome sequence of Candidatus Piscirickettsia litoralis, from seawater.</title>
        <authorList>
            <person name="Wan X."/>
            <person name="Lee A.J."/>
            <person name="Hou S."/>
            <person name="Donachie S.P."/>
        </authorList>
    </citation>
    <scope>NUCLEOTIDE SEQUENCE [LARGE SCALE GENOMIC DNA]</scope>
    <source>
        <strain evidence="10 11">Y2</strain>
    </source>
</reference>
<dbReference type="InterPro" id="IPR002028">
    <property type="entry name" value="Trp_synthase_suA"/>
</dbReference>
<dbReference type="InterPro" id="IPR018204">
    <property type="entry name" value="Trp_synthase_alpha_AS"/>
</dbReference>
<comment type="function">
    <text evidence="8">The alpha subunit is responsible for the aldol cleavage of indoleglycerol phosphate to indole and glyceraldehyde 3-phosphate.</text>
</comment>
<comment type="pathway">
    <text evidence="1 8">Amino-acid biosynthesis; L-tryptophan biosynthesis; L-tryptophan from chorismate: step 5/5.</text>
</comment>
<dbReference type="Gene3D" id="3.20.20.70">
    <property type="entry name" value="Aldolase class I"/>
    <property type="match status" value="1"/>
</dbReference>
<evidence type="ECO:0000256" key="2">
    <source>
        <dbReference type="ARBA" id="ARBA00011270"/>
    </source>
</evidence>
<dbReference type="RefSeq" id="WP_069312782.1">
    <property type="nucleotide sequence ID" value="NZ_MDTU01000001.1"/>
</dbReference>